<dbReference type="InterPro" id="IPR014813">
    <property type="entry name" value="Gnl3_N_dom"/>
</dbReference>
<evidence type="ECO:0000313" key="9">
    <source>
        <dbReference type="Proteomes" id="UP000186601"/>
    </source>
</evidence>
<feature type="domain" description="Guanine nucleotide-binding protein-like 3 N-terminal" evidence="7">
    <location>
        <begin position="15"/>
        <end position="89"/>
    </location>
</feature>
<dbReference type="EMBL" id="MLYV02000207">
    <property type="protein sequence ID" value="PSS32011.1"/>
    <property type="molecule type" value="Genomic_DNA"/>
</dbReference>
<dbReference type="OrthoDB" id="10266128at2759"/>
<dbReference type="Gene3D" id="1.10.1580.10">
    <property type="match status" value="1"/>
</dbReference>
<dbReference type="Proteomes" id="UP000186601">
    <property type="component" value="Unassembled WGS sequence"/>
</dbReference>
<keyword evidence="4" id="KW-0539">Nucleus</keyword>
<evidence type="ECO:0000256" key="4">
    <source>
        <dbReference type="ARBA" id="ARBA00023242"/>
    </source>
</evidence>
<feature type="compositionally biased region" description="Low complexity" evidence="5">
    <location>
        <begin position="619"/>
        <end position="630"/>
    </location>
</feature>
<dbReference type="AlphaFoldDB" id="A0A2R6RPQ8"/>
<evidence type="ECO:0000256" key="5">
    <source>
        <dbReference type="SAM" id="MobiDB-lite"/>
    </source>
</evidence>
<evidence type="ECO:0000256" key="2">
    <source>
        <dbReference type="ARBA" id="ARBA00022741"/>
    </source>
</evidence>
<feature type="compositionally biased region" description="Basic and acidic residues" evidence="5">
    <location>
        <begin position="15"/>
        <end position="27"/>
    </location>
</feature>
<feature type="compositionally biased region" description="Acidic residues" evidence="5">
    <location>
        <begin position="500"/>
        <end position="509"/>
    </location>
</feature>
<feature type="region of interest" description="Disordered" evidence="5">
    <location>
        <begin position="496"/>
        <end position="584"/>
    </location>
</feature>
<reference evidence="8 9" key="1">
    <citation type="submission" date="2018-02" db="EMBL/GenBank/DDBJ databases">
        <title>Genome sequence of the basidiomycete white-rot fungus Phlebia centrifuga.</title>
        <authorList>
            <person name="Granchi Z."/>
            <person name="Peng M."/>
            <person name="de Vries R.P."/>
            <person name="Hilden K."/>
            <person name="Makela M.R."/>
            <person name="Grigoriev I."/>
            <person name="Riley R."/>
        </authorList>
    </citation>
    <scope>NUCLEOTIDE SEQUENCE [LARGE SCALE GENOMIC DNA]</scope>
    <source>
        <strain evidence="8 9">FBCC195</strain>
    </source>
</reference>
<dbReference type="PANTHER" id="PTHR11089:SF30">
    <property type="entry name" value="GUANINE NUCLEOTIDE-BINDING PROTEIN-LIKE 3 HOMOLOG"/>
    <property type="match status" value="1"/>
</dbReference>
<proteinExistence type="predicted"/>
<comment type="subcellular location">
    <subcellularLocation>
        <location evidence="1">Nucleus</location>
    </subcellularLocation>
</comment>
<evidence type="ECO:0000256" key="1">
    <source>
        <dbReference type="ARBA" id="ARBA00004123"/>
    </source>
</evidence>
<comment type="caution">
    <text evidence="8">The sequence shown here is derived from an EMBL/GenBank/DDBJ whole genome shotgun (WGS) entry which is preliminary data.</text>
</comment>
<dbReference type="GO" id="GO:0005525">
    <property type="term" value="F:GTP binding"/>
    <property type="evidence" value="ECO:0007669"/>
    <property type="project" value="UniProtKB-KW"/>
</dbReference>
<dbReference type="STRING" id="98765.A0A2R6RPQ8"/>
<dbReference type="SUPFAM" id="SSF52540">
    <property type="entry name" value="P-loop containing nucleoside triphosphate hydrolases"/>
    <property type="match status" value="1"/>
</dbReference>
<accession>A0A2R6RPQ8</accession>
<feature type="region of interest" description="Disordered" evidence="5">
    <location>
        <begin position="436"/>
        <end position="461"/>
    </location>
</feature>
<evidence type="ECO:0000313" key="8">
    <source>
        <dbReference type="EMBL" id="PSS32011.1"/>
    </source>
</evidence>
<feature type="compositionally biased region" description="Acidic residues" evidence="5">
    <location>
        <begin position="516"/>
        <end position="551"/>
    </location>
</feature>
<organism evidence="8 9">
    <name type="scientific">Hermanssonia centrifuga</name>
    <dbReference type="NCBI Taxonomy" id="98765"/>
    <lineage>
        <taxon>Eukaryota</taxon>
        <taxon>Fungi</taxon>
        <taxon>Dikarya</taxon>
        <taxon>Basidiomycota</taxon>
        <taxon>Agaricomycotina</taxon>
        <taxon>Agaricomycetes</taxon>
        <taxon>Polyporales</taxon>
        <taxon>Meruliaceae</taxon>
        <taxon>Hermanssonia</taxon>
    </lineage>
</organism>
<feature type="region of interest" description="Disordered" evidence="5">
    <location>
        <begin position="609"/>
        <end position="630"/>
    </location>
</feature>
<keyword evidence="3" id="KW-0342">GTP-binding</keyword>
<dbReference type="GO" id="GO:0005730">
    <property type="term" value="C:nucleolus"/>
    <property type="evidence" value="ECO:0007669"/>
    <property type="project" value="TreeGrafter"/>
</dbReference>
<gene>
    <name evidence="8" type="ORF">PHLCEN_2v2253</name>
</gene>
<dbReference type="Pfam" id="PF08701">
    <property type="entry name" value="GN3L_Grn1"/>
    <property type="match status" value="1"/>
</dbReference>
<dbReference type="InterPro" id="IPR006073">
    <property type="entry name" value="GTP-bd"/>
</dbReference>
<dbReference type="PANTHER" id="PTHR11089">
    <property type="entry name" value="GTP-BINDING PROTEIN-RELATED"/>
    <property type="match status" value="1"/>
</dbReference>
<sequence length="659" mass="71701">MPRIRKKTSNRGTTSRREEIKHKVSETRKKRKKAAKKNPQWKSKHTKDPGIPNNFPYKDQILAEVAEERRQAVEAKQLRKELKKAAKAGAETKGEESEQEGSEAGYDGVTAIHGIKAASGSKNKKEVTVVEENGDNEAPGLINPEWPSLKAVLDAADIVIEVLDARDPLAYRNAHVEQLVKENDSQNLLFILNKIDASPREAVSAWATTLRSHHPTLLFRSASAYLPSSDVTPTKGKGKERADDALGLESVLSILRKRAEEKVGDESLVVAIVGLANSGKSAFVNSLVGKASAPIYRLSSTQDGPSTTLHSQEVVLTIGDKTIRLIDTPGLSRIQSDECSEEEISRSRAHDILVRNKGRIDRLKDPEPVVNEIVTRATREDLMLFYNLPAFAEKDTTAFLSALARANGMIKKGGVLDTVGASRIVLRDWSTGKFPRYATPGPTSLATPADPTSELYTKDEETLSKLPTRKELRKSSGVVKLTPSEVDDRRIALEVTWASADDDESESDGAEGREVELEESGGDEEEDEDEDEEEEDGDEDEKDEDEEEEETTLPVGKRKRGITKASEPVRPAKKVAFSVEPQNTKQARAAAGARGSALAAARKAKAGLKASAAKDKSATPKPSLKAAAPKKVANAASSKKAVPVASSVGEEAYDFKKFF</sequence>
<evidence type="ECO:0000259" key="7">
    <source>
        <dbReference type="Pfam" id="PF08701"/>
    </source>
</evidence>
<protein>
    <submittedName>
        <fullName evidence="8">Uncharacterized protein</fullName>
    </submittedName>
</protein>
<dbReference type="InterPro" id="IPR050755">
    <property type="entry name" value="TRAFAC_YlqF/YawG_RiboMat"/>
</dbReference>
<feature type="region of interest" description="Disordered" evidence="5">
    <location>
        <begin position="1"/>
        <end position="56"/>
    </location>
</feature>
<dbReference type="InterPro" id="IPR023179">
    <property type="entry name" value="GTP-bd_ortho_bundle_sf"/>
</dbReference>
<keyword evidence="2" id="KW-0547">Nucleotide-binding</keyword>
<dbReference type="Gene3D" id="3.40.50.300">
    <property type="entry name" value="P-loop containing nucleotide triphosphate hydrolases"/>
    <property type="match status" value="1"/>
</dbReference>
<dbReference type="InterPro" id="IPR027417">
    <property type="entry name" value="P-loop_NTPase"/>
</dbReference>
<name>A0A2R6RPQ8_9APHY</name>
<evidence type="ECO:0000259" key="6">
    <source>
        <dbReference type="Pfam" id="PF01926"/>
    </source>
</evidence>
<feature type="domain" description="G" evidence="6">
    <location>
        <begin position="270"/>
        <end position="345"/>
    </location>
</feature>
<evidence type="ECO:0000256" key="3">
    <source>
        <dbReference type="ARBA" id="ARBA00023134"/>
    </source>
</evidence>
<keyword evidence="9" id="KW-1185">Reference proteome</keyword>
<dbReference type="Pfam" id="PF01926">
    <property type="entry name" value="MMR_HSR1"/>
    <property type="match status" value="1"/>
</dbReference>